<dbReference type="Gene3D" id="6.20.350.10">
    <property type="match status" value="2"/>
</dbReference>
<dbReference type="PATRIC" id="fig|634498.28.peg.1290"/>
<dbReference type="STRING" id="634498.mru_1287"/>
<reference evidence="1 2" key="1">
    <citation type="journal article" date="2010" name="PLoS ONE">
        <title>The genome sequence of the rumen methanogen Methanobrevibacter ruminantium reveals new possibilities for controlling ruminant methane emissions.</title>
        <authorList>
            <person name="Leahy S.C."/>
            <person name="Kelly W.J."/>
            <person name="Altermann E."/>
            <person name="Ronimus R.S."/>
            <person name="Yeoman C.J."/>
            <person name="Pacheco D.M."/>
            <person name="Li D."/>
            <person name="Kong Z."/>
            <person name="McTavish S."/>
            <person name="Sang C."/>
            <person name="Lambie S.C."/>
            <person name="Janssen P.H."/>
            <person name="Dey D."/>
            <person name="Attwood G.T."/>
        </authorList>
    </citation>
    <scope>NUCLEOTIDE SEQUENCE [LARGE SCALE GENOMIC DNA]</scope>
    <source>
        <strain evidence="2">ATCC 35063 / DSM 1093 / JCM 13430 / OCM 146 / M1</strain>
    </source>
</reference>
<organism evidence="1 2">
    <name type="scientific">Methanobrevibacter ruminantium (strain ATCC 35063 / DSM 1093 / JCM 13430 / OCM 146 / M1)</name>
    <name type="common">Methanobacterium ruminantium</name>
    <dbReference type="NCBI Taxonomy" id="634498"/>
    <lineage>
        <taxon>Archaea</taxon>
        <taxon>Methanobacteriati</taxon>
        <taxon>Methanobacteriota</taxon>
        <taxon>Methanomada group</taxon>
        <taxon>Methanobacteria</taxon>
        <taxon>Methanobacteriales</taxon>
        <taxon>Methanobacteriaceae</taxon>
        <taxon>Methanobrevibacter</taxon>
    </lineage>
</organism>
<dbReference type="Proteomes" id="UP000008680">
    <property type="component" value="Chromosome"/>
</dbReference>
<dbReference type="EMBL" id="CP001719">
    <property type="protein sequence ID" value="ADC47137.1"/>
    <property type="molecule type" value="Genomic_DNA"/>
</dbReference>
<evidence type="ECO:0000313" key="1">
    <source>
        <dbReference type="EMBL" id="ADC47137.1"/>
    </source>
</evidence>
<dbReference type="AlphaFoldDB" id="D3E3M6"/>
<dbReference type="HOGENOM" id="CLU_349044_0_0_2"/>
<dbReference type="KEGG" id="mru:mru_1287"/>
<proteinExistence type="predicted"/>
<protein>
    <submittedName>
        <fullName evidence="1">Uncharacterized protein</fullName>
    </submittedName>
</protein>
<dbReference type="RefSeq" id="WP_012956086.1">
    <property type="nucleotide sequence ID" value="NC_013790.1"/>
</dbReference>
<keyword evidence="2" id="KW-1185">Reference proteome</keyword>
<name>D3E3M6_METRM</name>
<dbReference type="GeneID" id="8770938"/>
<sequence length="807" mass="95124">MEGEQNNLRPYIEDFFRDLQLYDDYKNGHHYKDLLEGSIILFLEKENTYTAYEIYENFFMIYQITDEDKSHGHKTESIDISESNSLLKLVNVMKDYEENTGDLIEKQRDHFIHSVNVFILGLAIYASNHKYRNAFEAYVTDSPYKKYYKTADGEFSAEEFLYRWGIASLFHDIGYPVEIIGKQLSKFINDSSQSISQKYKVNTAVNFKNFNELNSIIKLDPKFPIIYRMDYPETNFIDVYKPTNLMAHQIFTDLYVDSDIRAIDEFDELNEYLYKLVVHLDGFVDYMTSNNFIDHGFFSSIFVLNSYGAIMQKHYLNDDEEKFDYYINKYAYFFYPVLNSATSILLHNYFRGTLNEKESKTDEFNLGKLEPMQNPLAFLLIFCDELQEWNRRPIGLKDKAKNHVHDIKININENQVLVDYIVKNSALGLNFSENKEELINNLLDVTSIFSNGLKVNITPYLDEKYPLEDISLSEVETPRILLRHVEEIARASHNRYNEIGKAHGNPDEPYESLSPKRKLSSIRQTKEFPMKLNLIGCEMVSENDPRDEYSLSDDELDFLAEREHEAWCREKRNVGYISHHDAFKRGLIDDAEYDRLCRTNEEGCETNKHNKIESPERNLYVHSNIIPYDELNQYSKNKDRRPFEDLPDNLKLIKNNPLKIVENRYKLFTVAMHNEYMDYIAGKKEVPEFKDLPFELQQINYKQTYLIAKYLNEIGYEIVEKDDERPAVTKFENNKETGYLAGREHNAWYLRKLNDGCTNGKNKDGTDNPRINPWDELDYSLKKPNMNTFKKLPKLCLKADLKIIKNK</sequence>
<gene>
    <name evidence="1" type="ordered locus">mru_1287</name>
</gene>
<dbReference type="OrthoDB" id="77690at2157"/>
<accession>D3E3M6</accession>
<evidence type="ECO:0000313" key="2">
    <source>
        <dbReference type="Proteomes" id="UP000008680"/>
    </source>
</evidence>